<dbReference type="RefSeq" id="WP_086721814.1">
    <property type="nucleotide sequence ID" value="NZ_BLAG01000010.1"/>
</dbReference>
<dbReference type="Proteomes" id="UP000325598">
    <property type="component" value="Unassembled WGS sequence"/>
</dbReference>
<keyword evidence="3" id="KW-1185">Reference proteome</keyword>
<feature type="transmembrane region" description="Helical" evidence="1">
    <location>
        <begin position="40"/>
        <end position="58"/>
    </location>
</feature>
<dbReference type="GeneID" id="96752097"/>
<reference evidence="2 3" key="1">
    <citation type="submission" date="2019-10" db="EMBL/GenBank/DDBJ databases">
        <title>Whole genome shotgun sequence of Streptomyces angustmyceticus NBRC 3934.</title>
        <authorList>
            <person name="Hosoyama A."/>
            <person name="Ichikawa N."/>
            <person name="Kimura A."/>
            <person name="Kitahashi Y."/>
            <person name="Komaki H."/>
            <person name="Uohara A."/>
        </authorList>
    </citation>
    <scope>NUCLEOTIDE SEQUENCE [LARGE SCALE GENOMIC DNA]</scope>
    <source>
        <strain evidence="2 3">NBRC 3934</strain>
    </source>
</reference>
<sequence>MTFPPASRAVEILARSHHHTSHYTSHYGHYGSHSSGVSLGSWWMIPLGVVLGVGWFFVKRLRAG</sequence>
<evidence type="ECO:0000313" key="2">
    <source>
        <dbReference type="EMBL" id="GES31420.1"/>
    </source>
</evidence>
<evidence type="ECO:0000313" key="3">
    <source>
        <dbReference type="Proteomes" id="UP000325598"/>
    </source>
</evidence>
<dbReference type="AlphaFoldDB" id="A0A5J4LIK7"/>
<name>A0A5J4LIK7_9ACTN</name>
<accession>A0A5J4LIK7</accession>
<proteinExistence type="predicted"/>
<keyword evidence="1" id="KW-0472">Membrane</keyword>
<keyword evidence="1" id="KW-0812">Transmembrane</keyword>
<protein>
    <submittedName>
        <fullName evidence="2">Uncharacterized protein</fullName>
    </submittedName>
</protein>
<organism evidence="2 3">
    <name type="scientific">Streptomyces angustmyceticus</name>
    <dbReference type="NCBI Taxonomy" id="285578"/>
    <lineage>
        <taxon>Bacteria</taxon>
        <taxon>Bacillati</taxon>
        <taxon>Actinomycetota</taxon>
        <taxon>Actinomycetes</taxon>
        <taxon>Kitasatosporales</taxon>
        <taxon>Streptomycetaceae</taxon>
        <taxon>Streptomyces</taxon>
    </lineage>
</organism>
<gene>
    <name evidence="2" type="ORF">San01_39070</name>
</gene>
<evidence type="ECO:0000256" key="1">
    <source>
        <dbReference type="SAM" id="Phobius"/>
    </source>
</evidence>
<comment type="caution">
    <text evidence="2">The sequence shown here is derived from an EMBL/GenBank/DDBJ whole genome shotgun (WGS) entry which is preliminary data.</text>
</comment>
<keyword evidence="1" id="KW-1133">Transmembrane helix</keyword>
<dbReference type="EMBL" id="BLAG01000010">
    <property type="protein sequence ID" value="GES31420.1"/>
    <property type="molecule type" value="Genomic_DNA"/>
</dbReference>